<evidence type="ECO:0000259" key="1">
    <source>
        <dbReference type="PROSITE" id="PS51746"/>
    </source>
</evidence>
<dbReference type="Proteomes" id="UP000067626">
    <property type="component" value="Chromosome"/>
</dbReference>
<dbReference type="InterPro" id="IPR015655">
    <property type="entry name" value="PP2C"/>
</dbReference>
<proteinExistence type="predicted"/>
<protein>
    <submittedName>
        <fullName evidence="2">Protein phosphatase</fullName>
    </submittedName>
</protein>
<reference evidence="2 3" key="1">
    <citation type="submission" date="2015-07" db="EMBL/GenBank/DDBJ databases">
        <title>Genome analysis of myxobacterium Chondromyces crocatus Cm c5 reveals a high potential for natural compound synthesis and the genetic basis for the loss of fruiting body formation.</title>
        <authorList>
            <person name="Zaburannyi N."/>
            <person name="Bunk B."/>
            <person name="Maier J."/>
            <person name="Overmann J."/>
            <person name="Mueller R."/>
        </authorList>
    </citation>
    <scope>NUCLEOTIDE SEQUENCE [LARGE SCALE GENOMIC DNA]</scope>
    <source>
        <strain evidence="2 3">Cm c5</strain>
    </source>
</reference>
<dbReference type="Pfam" id="PF13672">
    <property type="entry name" value="PP2C_2"/>
    <property type="match status" value="1"/>
</dbReference>
<evidence type="ECO:0000313" key="2">
    <source>
        <dbReference type="EMBL" id="AKT35975.1"/>
    </source>
</evidence>
<dbReference type="PROSITE" id="PS51746">
    <property type="entry name" value="PPM_2"/>
    <property type="match status" value="1"/>
</dbReference>
<dbReference type="NCBIfam" id="NF033484">
    <property type="entry name" value="Stp1_PP2C_phos"/>
    <property type="match status" value="1"/>
</dbReference>
<dbReference type="SUPFAM" id="SSF81606">
    <property type="entry name" value="PP2C-like"/>
    <property type="match status" value="1"/>
</dbReference>
<dbReference type="SMART" id="SM00332">
    <property type="entry name" value="PP2Cc"/>
    <property type="match status" value="1"/>
</dbReference>
<dbReference type="GO" id="GO:0004722">
    <property type="term" value="F:protein serine/threonine phosphatase activity"/>
    <property type="evidence" value="ECO:0007669"/>
    <property type="project" value="InterPro"/>
</dbReference>
<dbReference type="EMBL" id="CP012159">
    <property type="protein sequence ID" value="AKT35975.1"/>
    <property type="molecule type" value="Genomic_DNA"/>
</dbReference>
<dbReference type="RefSeq" id="WP_082362122.1">
    <property type="nucleotide sequence ID" value="NZ_CP012159.1"/>
</dbReference>
<feature type="domain" description="PPM-type phosphatase" evidence="1">
    <location>
        <begin position="12"/>
        <end position="268"/>
    </location>
</feature>
<gene>
    <name evidence="2" type="ORF">CMC5_000870</name>
</gene>
<accession>A0A0K1E518</accession>
<dbReference type="CDD" id="cd00143">
    <property type="entry name" value="PP2Cc"/>
    <property type="match status" value="1"/>
</dbReference>
<keyword evidence="3" id="KW-1185">Reference proteome</keyword>
<dbReference type="InterPro" id="IPR036457">
    <property type="entry name" value="PPM-type-like_dom_sf"/>
</dbReference>
<dbReference type="STRING" id="52.CMC5_000870"/>
<organism evidence="2 3">
    <name type="scientific">Chondromyces crocatus</name>
    <dbReference type="NCBI Taxonomy" id="52"/>
    <lineage>
        <taxon>Bacteria</taxon>
        <taxon>Pseudomonadati</taxon>
        <taxon>Myxococcota</taxon>
        <taxon>Polyangia</taxon>
        <taxon>Polyangiales</taxon>
        <taxon>Polyangiaceae</taxon>
        <taxon>Chondromyces</taxon>
    </lineage>
</organism>
<dbReference type="PANTHER" id="PTHR47992">
    <property type="entry name" value="PROTEIN PHOSPHATASE"/>
    <property type="match status" value="1"/>
</dbReference>
<name>A0A0K1E518_CHOCO</name>
<dbReference type="Gene3D" id="3.60.40.10">
    <property type="entry name" value="PPM-type phosphatase domain"/>
    <property type="match status" value="1"/>
</dbReference>
<dbReference type="InterPro" id="IPR001932">
    <property type="entry name" value="PPM-type_phosphatase-like_dom"/>
</dbReference>
<dbReference type="OrthoDB" id="5496340at2"/>
<dbReference type="SMART" id="SM00331">
    <property type="entry name" value="PP2C_SIG"/>
    <property type="match status" value="1"/>
</dbReference>
<dbReference type="AlphaFoldDB" id="A0A0K1E518"/>
<dbReference type="KEGG" id="ccro:CMC5_000870"/>
<evidence type="ECO:0000313" key="3">
    <source>
        <dbReference type="Proteomes" id="UP000067626"/>
    </source>
</evidence>
<sequence length="291" mass="31344">MLEAATEAVDLQLYLEAAGCTHVGMIRDTNQDSFALVESLGLFLLADGMGGRAAGEIASRMAVDTVRGFFDDPDATWPIALGPPSTRTGTARYVDQALPLLVAGIQLANGRIFAAARRDRDKRGMGTTFVAALARDGFVALAHVGDSRVYRYRNGELDLLTRDHSLLNECIRLGHILPEDAASFPLQHVITRALGTEELVEVETRIEEVQCDDVLLLCSDGLSGPVSSEEMAEIISSQGDLQMAARRLVQRANERGGPDNVTCILVRWSDAITTANRGRQTTTPTTPAPAP</sequence>